<name>A0A9W7CCL4_9STRA</name>
<comment type="caution">
    <text evidence="2">The sequence shown here is derived from an EMBL/GenBank/DDBJ whole genome shotgun (WGS) entry which is preliminary data.</text>
</comment>
<dbReference type="AlphaFoldDB" id="A0A9W7CCL4"/>
<gene>
    <name evidence="2" type="ORF">TrVE_jg4100</name>
</gene>
<evidence type="ECO:0000256" key="1">
    <source>
        <dbReference type="SAM" id="MobiDB-lite"/>
    </source>
</evidence>
<feature type="compositionally biased region" description="Basic residues" evidence="1">
    <location>
        <begin position="148"/>
        <end position="157"/>
    </location>
</feature>
<feature type="region of interest" description="Disordered" evidence="1">
    <location>
        <begin position="83"/>
        <end position="157"/>
    </location>
</feature>
<feature type="compositionally biased region" description="Low complexity" evidence="1">
    <location>
        <begin position="112"/>
        <end position="129"/>
    </location>
</feature>
<proteinExistence type="predicted"/>
<reference evidence="3" key="1">
    <citation type="journal article" date="2023" name="Commun. Biol.">
        <title>Genome analysis of Parmales, the sister group of diatoms, reveals the evolutionary specialization of diatoms from phago-mixotrophs to photoautotrophs.</title>
        <authorList>
            <person name="Ban H."/>
            <person name="Sato S."/>
            <person name="Yoshikawa S."/>
            <person name="Yamada K."/>
            <person name="Nakamura Y."/>
            <person name="Ichinomiya M."/>
            <person name="Sato N."/>
            <person name="Blanc-Mathieu R."/>
            <person name="Endo H."/>
            <person name="Kuwata A."/>
            <person name="Ogata H."/>
        </authorList>
    </citation>
    <scope>NUCLEOTIDE SEQUENCE [LARGE SCALE GENOMIC DNA]</scope>
    <source>
        <strain evidence="3">NIES 3699</strain>
    </source>
</reference>
<sequence length="157" mass="17520">MSSAIQYTITIPTSLVSKFIKQTTLPLPIRDTSTSSSSFTYTPRSTTRDYILSPNGSITPVLNSIVVRRNFTQINTDQINTEGKGVQGTVKSGYNRVKQVPGLRKRWRSIGDTSTDTSATNSTTNTASAVKEEKDEKKKRKRSEEKKEKKKSKKAKK</sequence>
<dbReference type="Proteomes" id="UP001165160">
    <property type="component" value="Unassembled WGS sequence"/>
</dbReference>
<accession>A0A9W7CCL4</accession>
<evidence type="ECO:0000313" key="2">
    <source>
        <dbReference type="EMBL" id="GMI03270.1"/>
    </source>
</evidence>
<organism evidence="2 3">
    <name type="scientific">Triparma verrucosa</name>
    <dbReference type="NCBI Taxonomy" id="1606542"/>
    <lineage>
        <taxon>Eukaryota</taxon>
        <taxon>Sar</taxon>
        <taxon>Stramenopiles</taxon>
        <taxon>Ochrophyta</taxon>
        <taxon>Bolidophyceae</taxon>
        <taxon>Parmales</taxon>
        <taxon>Triparmaceae</taxon>
        <taxon>Triparma</taxon>
    </lineage>
</organism>
<dbReference type="EMBL" id="BRXX01000298">
    <property type="protein sequence ID" value="GMI03270.1"/>
    <property type="molecule type" value="Genomic_DNA"/>
</dbReference>
<evidence type="ECO:0000313" key="3">
    <source>
        <dbReference type="Proteomes" id="UP001165160"/>
    </source>
</evidence>
<keyword evidence="3" id="KW-1185">Reference proteome</keyword>
<feature type="compositionally biased region" description="Basic and acidic residues" evidence="1">
    <location>
        <begin position="130"/>
        <end position="147"/>
    </location>
</feature>
<protein>
    <submittedName>
        <fullName evidence="2">Uncharacterized protein</fullName>
    </submittedName>
</protein>